<evidence type="ECO:0000313" key="2">
    <source>
        <dbReference type="Proteomes" id="UP000634476"/>
    </source>
</evidence>
<sequence length="141" mass="16019">MSESPQQGRSAAELLQQEAAAFRARRRTFDKGLIADTAWNGWRLSPDTLRLFLYDNDGHYAYELELLRLTDSARILDWVLMVNQKRLQGIDVANATLGFIRMIDDILRLQSNVCGSGENKQLTGQQIRDLAAAYVQRFNTA</sequence>
<evidence type="ECO:0000313" key="1">
    <source>
        <dbReference type="EMBL" id="GII02802.1"/>
    </source>
</evidence>
<proteinExistence type="predicted"/>
<dbReference type="AlphaFoldDB" id="A0A8J3T0J6"/>
<protein>
    <submittedName>
        <fullName evidence="1">Uncharacterized protein</fullName>
    </submittedName>
</protein>
<gene>
    <name evidence="1" type="ORF">Pta02_48100</name>
</gene>
<dbReference type="RefSeq" id="WP_203877126.1">
    <property type="nucleotide sequence ID" value="NZ_BOOK01000035.1"/>
</dbReference>
<dbReference type="EMBL" id="BOOK01000035">
    <property type="protein sequence ID" value="GII02802.1"/>
    <property type="molecule type" value="Genomic_DNA"/>
</dbReference>
<dbReference type="Proteomes" id="UP000634476">
    <property type="component" value="Unassembled WGS sequence"/>
</dbReference>
<keyword evidence="2" id="KW-1185">Reference proteome</keyword>
<comment type="caution">
    <text evidence="1">The sequence shown here is derived from an EMBL/GenBank/DDBJ whole genome shotgun (WGS) entry which is preliminary data.</text>
</comment>
<organism evidence="1 2">
    <name type="scientific">Planobispora takensis</name>
    <dbReference type="NCBI Taxonomy" id="1367882"/>
    <lineage>
        <taxon>Bacteria</taxon>
        <taxon>Bacillati</taxon>
        <taxon>Actinomycetota</taxon>
        <taxon>Actinomycetes</taxon>
        <taxon>Streptosporangiales</taxon>
        <taxon>Streptosporangiaceae</taxon>
        <taxon>Planobispora</taxon>
    </lineage>
</organism>
<reference evidence="1" key="1">
    <citation type="submission" date="2021-01" db="EMBL/GenBank/DDBJ databases">
        <title>Whole genome shotgun sequence of Planobispora takensis NBRC 109077.</title>
        <authorList>
            <person name="Komaki H."/>
            <person name="Tamura T."/>
        </authorList>
    </citation>
    <scope>NUCLEOTIDE SEQUENCE</scope>
    <source>
        <strain evidence="1">NBRC 109077</strain>
    </source>
</reference>
<name>A0A8J3T0J6_9ACTN</name>
<accession>A0A8J3T0J6</accession>